<dbReference type="AlphaFoldDB" id="A0A4Y8PQD0"/>
<dbReference type="PROSITE" id="PS51175">
    <property type="entry name" value="CBM6"/>
    <property type="match status" value="1"/>
</dbReference>
<dbReference type="Gene3D" id="2.60.120.260">
    <property type="entry name" value="Galactose-binding domain-like"/>
    <property type="match status" value="2"/>
</dbReference>
<comment type="caution">
    <text evidence="5">The sequence shown here is derived from an EMBL/GenBank/DDBJ whole genome shotgun (WGS) entry which is preliminary data.</text>
</comment>
<dbReference type="InterPro" id="IPR011050">
    <property type="entry name" value="Pectin_lyase_fold/virulence"/>
</dbReference>
<dbReference type="PANTHER" id="PTHR33928:SF2">
    <property type="entry name" value="PECTATE LYASE SUPERFAMILY PROTEIN DOMAIN-CONTAINING PROTEIN-RELATED"/>
    <property type="match status" value="1"/>
</dbReference>
<dbReference type="GO" id="GO:0004650">
    <property type="term" value="F:polygalacturonase activity"/>
    <property type="evidence" value="ECO:0007669"/>
    <property type="project" value="InterPro"/>
</dbReference>
<dbReference type="Proteomes" id="UP000298246">
    <property type="component" value="Unassembled WGS sequence"/>
</dbReference>
<dbReference type="InterPro" id="IPR008979">
    <property type="entry name" value="Galactose-bd-like_sf"/>
</dbReference>
<gene>
    <name evidence="5" type="ORF">B5M42_23850</name>
</gene>
<evidence type="ECO:0000259" key="3">
    <source>
        <dbReference type="PROSITE" id="PS50022"/>
    </source>
</evidence>
<dbReference type="InterPro" id="IPR039279">
    <property type="entry name" value="QRT3-like"/>
</dbReference>
<dbReference type="Pfam" id="PF03422">
    <property type="entry name" value="CBM_6"/>
    <property type="match status" value="1"/>
</dbReference>
<dbReference type="Pfam" id="PF12708">
    <property type="entry name" value="Pect-lyase_RHGA_epim"/>
    <property type="match status" value="1"/>
</dbReference>
<dbReference type="EMBL" id="MYFO01000059">
    <property type="protein sequence ID" value="TFE83042.1"/>
    <property type="molecule type" value="Genomic_DNA"/>
</dbReference>
<dbReference type="SMART" id="SM00606">
    <property type="entry name" value="CBD_IV"/>
    <property type="match status" value="1"/>
</dbReference>
<feature type="domain" description="F5/8 type C" evidence="3">
    <location>
        <begin position="1"/>
        <end position="131"/>
    </location>
</feature>
<name>A0A4Y8PQD0_9BACL</name>
<dbReference type="SUPFAM" id="SSF49785">
    <property type="entry name" value="Galactose-binding domain-like"/>
    <property type="match status" value="2"/>
</dbReference>
<dbReference type="CDD" id="cd04084">
    <property type="entry name" value="CBM6_xylanase-like"/>
    <property type="match status" value="1"/>
</dbReference>
<feature type="domain" description="CBM6" evidence="4">
    <location>
        <begin position="161"/>
        <end position="286"/>
    </location>
</feature>
<accession>A0A4Y8PQD0</accession>
<dbReference type="PANTHER" id="PTHR33928">
    <property type="entry name" value="POLYGALACTURONASE QRT3"/>
    <property type="match status" value="1"/>
</dbReference>
<dbReference type="InterPro" id="IPR006584">
    <property type="entry name" value="Cellulose-bd_IV"/>
</dbReference>
<evidence type="ECO:0000313" key="5">
    <source>
        <dbReference type="EMBL" id="TFE83042.1"/>
    </source>
</evidence>
<reference evidence="5 6" key="1">
    <citation type="submission" date="2017-03" db="EMBL/GenBank/DDBJ databases">
        <title>Isolation of Levoglucosan Utilizing Bacteria.</title>
        <authorList>
            <person name="Arya A.S."/>
        </authorList>
    </citation>
    <scope>NUCLEOTIDE SEQUENCE [LARGE SCALE GENOMIC DNA]</scope>
    <source>
        <strain evidence="5 6">MEC069</strain>
    </source>
</reference>
<dbReference type="InterPro" id="IPR005084">
    <property type="entry name" value="CBM6"/>
</dbReference>
<dbReference type="SUPFAM" id="SSF51126">
    <property type="entry name" value="Pectin lyase-like"/>
    <property type="match status" value="2"/>
</dbReference>
<dbReference type="Pfam" id="PF22633">
    <property type="entry name" value="F5_F8_type_C_2"/>
    <property type="match status" value="1"/>
</dbReference>
<evidence type="ECO:0008006" key="7">
    <source>
        <dbReference type="Google" id="ProtNLM"/>
    </source>
</evidence>
<dbReference type="Gene3D" id="2.160.20.10">
    <property type="entry name" value="Single-stranded right-handed beta-helix, Pectin lyase-like"/>
    <property type="match status" value="2"/>
</dbReference>
<evidence type="ECO:0000259" key="4">
    <source>
        <dbReference type="PROSITE" id="PS51175"/>
    </source>
</evidence>
<keyword evidence="6" id="KW-1185">Reference proteome</keyword>
<organism evidence="5 6">
    <name type="scientific">Paenibacillus athensensis</name>
    <dbReference type="NCBI Taxonomy" id="1967502"/>
    <lineage>
        <taxon>Bacteria</taxon>
        <taxon>Bacillati</taxon>
        <taxon>Bacillota</taxon>
        <taxon>Bacilli</taxon>
        <taxon>Bacillales</taxon>
        <taxon>Paenibacillaceae</taxon>
        <taxon>Paenibacillus</taxon>
    </lineage>
</organism>
<dbReference type="SMART" id="SM00231">
    <property type="entry name" value="FA58C"/>
    <property type="match status" value="1"/>
</dbReference>
<feature type="region of interest" description="Disordered" evidence="2">
    <location>
        <begin position="130"/>
        <end position="159"/>
    </location>
</feature>
<evidence type="ECO:0000256" key="2">
    <source>
        <dbReference type="SAM" id="MobiDB-lite"/>
    </source>
</evidence>
<dbReference type="PROSITE" id="PS50022">
    <property type="entry name" value="FA58C_3"/>
    <property type="match status" value="1"/>
</dbReference>
<proteinExistence type="predicted"/>
<dbReference type="InterPro" id="IPR000421">
    <property type="entry name" value="FA58C"/>
</dbReference>
<dbReference type="InterPro" id="IPR024535">
    <property type="entry name" value="RHGA/B-epi-like_pectate_lyase"/>
</dbReference>
<dbReference type="GO" id="GO:0030246">
    <property type="term" value="F:carbohydrate binding"/>
    <property type="evidence" value="ECO:0007669"/>
    <property type="project" value="InterPro"/>
</dbReference>
<evidence type="ECO:0000313" key="6">
    <source>
        <dbReference type="Proteomes" id="UP000298246"/>
    </source>
</evidence>
<evidence type="ECO:0000256" key="1">
    <source>
        <dbReference type="ARBA" id="ARBA00022729"/>
    </source>
</evidence>
<feature type="compositionally biased region" description="Pro residues" evidence="2">
    <location>
        <begin position="137"/>
        <end position="153"/>
    </location>
</feature>
<sequence>MNKGITAGSYTQIYTAANANNGNQADYWEGAANTYPNWLRVDLGGVSSLNKVVLKLPTNWGSRTQTLSVQASLDDASYSTIVNSATYTFSPSANTVTITFASVNARYVKLNFTANSGATGGQLSEFEVYGGAVSTPTPTPTPTPTTTPSPTPTPTSGTRSAFVQTAGSEYDSMSGIQLEASSEGGQNIAFIDNGDYIQFNHVDFGSGASSVNLRVASNSSGGNIEVRLDSLNGTLAGTCAVPVTGGWQNWVTQSCGLNTVSGVHSLYLKFTGGSGALFNVNWFKFISVSATPTPPGFPQPGRHTKIVSTNYPTTDVVIADYDVIGYGADNTGVSDSTSAINAAMNDCYSNGGGTVWLPDGTYKVTSTINVYAYCTLRGDWHDPDNGAGAYGTTIRAEVASGDSGPVVFQIGGSAGVKGVTVYYPNQNASNPVPYNSTLLIPGGDWIGSQNFMMSTIENVTLLNSYRGIGISVKPGDVGAGGHEVAQVKNIRATALYRGAVAYNGSDVGTWQHVKFSNSYWANAGASFNAPALTTLNSYTRANGIAFTIGELEWDQFQDIYASDYNIGMNIVKGPRGEFSGVLWGATLINTNVAVKVDAIDTRWGAAFLRSTLAGSSYSVQNNSGGYIKVADSSLSGATAGNVQVSNPGSPTSYSEPVVPKVTRAVLYDVSQSPYNAPSVSSRGPSLPTVDATSSIQSALNDAGNAGGGVVYVPAGWYKISTHLTIPANVELRGASSVPQRDEDGYSAGTVLMAYEGHNTSNPETATALLTLNGNRAGVSGLRVFYPNNNPANGVVPYPYMIRGNGSSTYVVNIGTANAYNAVDLSTYRNDNHYVHRVVGLFLNNGIVVGNSTTGWIDNVLTNGNAITRIGYNVPGWVSGSNLFSQVIDPVTRQNEKLIVINGASNEWVSNAFAYGANLGLYVKSGTVNAVNLGTDNLGTGGYTVKVDSGTAKVMNMMRYNGTTSTGPVTIYNEMHL</sequence>
<dbReference type="InterPro" id="IPR012334">
    <property type="entry name" value="Pectin_lyas_fold"/>
</dbReference>
<keyword evidence="1" id="KW-0732">Signal</keyword>
<protein>
    <recommendedName>
        <fullName evidence="7">Carbohydrate-binding protein</fullName>
    </recommendedName>
</protein>